<feature type="region of interest" description="Disordered" evidence="1">
    <location>
        <begin position="1"/>
        <end position="40"/>
    </location>
</feature>
<evidence type="ECO:0000313" key="3">
    <source>
        <dbReference type="Proteomes" id="UP000046090"/>
    </source>
</evidence>
<dbReference type="EMBL" id="CDMK01000001">
    <property type="protein sequence ID" value="CRI34525.1"/>
    <property type="molecule type" value="Genomic_DNA"/>
</dbReference>
<organism evidence="2 3">
    <name type="scientific">Helicobacter heilmannii</name>
    <dbReference type="NCBI Taxonomy" id="35817"/>
    <lineage>
        <taxon>Bacteria</taxon>
        <taxon>Pseudomonadati</taxon>
        <taxon>Campylobacterota</taxon>
        <taxon>Epsilonproteobacteria</taxon>
        <taxon>Campylobacterales</taxon>
        <taxon>Helicobacteraceae</taxon>
        <taxon>Helicobacter</taxon>
    </lineage>
</organism>
<proteinExistence type="predicted"/>
<protein>
    <submittedName>
        <fullName evidence="2">Uncharacterized protein</fullName>
    </submittedName>
</protein>
<keyword evidence="3" id="KW-1185">Reference proteome</keyword>
<dbReference type="AlphaFoldDB" id="A0A0K2YC12"/>
<gene>
    <name evidence="2" type="ORF">HHE01_13710</name>
</gene>
<accession>A0A0K2YC12</accession>
<evidence type="ECO:0000256" key="1">
    <source>
        <dbReference type="SAM" id="MobiDB-lite"/>
    </source>
</evidence>
<sequence length="40" mass="4535">MGYSWGVKQSAEKKKRVKGHHGAIKTTHTALEAYQHTKLK</sequence>
<name>A0A0K2YC12_HELHE</name>
<reference evidence="3" key="1">
    <citation type="submission" date="2014-12" db="EMBL/GenBank/DDBJ databases">
        <authorList>
            <person name="Smet A."/>
        </authorList>
    </citation>
    <scope>NUCLEOTIDE SEQUENCE [LARGE SCALE GENOMIC DNA]</scope>
</reference>
<evidence type="ECO:0000313" key="2">
    <source>
        <dbReference type="EMBL" id="CRI34525.1"/>
    </source>
</evidence>
<dbReference type="Proteomes" id="UP000046090">
    <property type="component" value="Unassembled WGS sequence"/>
</dbReference>
<feature type="compositionally biased region" description="Basic residues" evidence="1">
    <location>
        <begin position="13"/>
        <end position="23"/>
    </location>
</feature>